<dbReference type="InterPro" id="IPR010744">
    <property type="entry name" value="Phage_CI_N"/>
</dbReference>
<keyword evidence="3" id="KW-0804">Transcription</keyword>
<keyword evidence="7" id="KW-1185">Reference proteome</keyword>
<proteinExistence type="predicted"/>
<evidence type="ECO:0000259" key="4">
    <source>
        <dbReference type="Pfam" id="PF00717"/>
    </source>
</evidence>
<dbReference type="PANTHER" id="PTHR40661">
    <property type="match status" value="1"/>
</dbReference>
<dbReference type="GO" id="GO:0045892">
    <property type="term" value="P:negative regulation of DNA-templated transcription"/>
    <property type="evidence" value="ECO:0007669"/>
    <property type="project" value="InterPro"/>
</dbReference>
<evidence type="ECO:0000313" key="7">
    <source>
        <dbReference type="Proteomes" id="UP000586305"/>
    </source>
</evidence>
<accession>A0A849VDF0</accession>
<keyword evidence="1" id="KW-0805">Transcription regulation</keyword>
<organism evidence="6 7">
    <name type="scientific">Pseudoalteromonas caenipelagi</name>
    <dbReference type="NCBI Taxonomy" id="2726988"/>
    <lineage>
        <taxon>Bacteria</taxon>
        <taxon>Pseudomonadati</taxon>
        <taxon>Pseudomonadota</taxon>
        <taxon>Gammaproteobacteria</taxon>
        <taxon>Alteromonadales</taxon>
        <taxon>Pseudoalteromonadaceae</taxon>
        <taxon>Pseudoalteromonas</taxon>
    </lineage>
</organism>
<dbReference type="InterPro" id="IPR039418">
    <property type="entry name" value="LexA-like"/>
</dbReference>
<dbReference type="Gene3D" id="2.10.109.10">
    <property type="entry name" value="Umud Fragment, subunit A"/>
    <property type="match status" value="1"/>
</dbReference>
<dbReference type="InterPro" id="IPR036286">
    <property type="entry name" value="LexA/Signal_pep-like_sf"/>
</dbReference>
<dbReference type="Pfam" id="PF07022">
    <property type="entry name" value="Phage_CI_repr"/>
    <property type="match status" value="1"/>
</dbReference>
<dbReference type="InterPro" id="IPR010982">
    <property type="entry name" value="Lambda_DNA-bd_dom_sf"/>
</dbReference>
<name>A0A849VDF0_9GAMM</name>
<dbReference type="SUPFAM" id="SSF51306">
    <property type="entry name" value="LexA/Signal peptidase"/>
    <property type="match status" value="1"/>
</dbReference>
<evidence type="ECO:0000256" key="3">
    <source>
        <dbReference type="ARBA" id="ARBA00023163"/>
    </source>
</evidence>
<dbReference type="InterPro" id="IPR015927">
    <property type="entry name" value="Peptidase_S24_S26A/B/C"/>
</dbReference>
<dbReference type="EMBL" id="JABBPG010000002">
    <property type="protein sequence ID" value="NOU49954.1"/>
    <property type="molecule type" value="Genomic_DNA"/>
</dbReference>
<dbReference type="GO" id="GO:0003677">
    <property type="term" value="F:DNA binding"/>
    <property type="evidence" value="ECO:0007669"/>
    <property type="project" value="UniProtKB-KW"/>
</dbReference>
<reference evidence="6 7" key="1">
    <citation type="submission" date="2020-04" db="EMBL/GenBank/DDBJ databases">
        <title>Pseudoalteromonas caenipelagi sp. nov., isolated from a tidal flat.</title>
        <authorList>
            <person name="Park S."/>
            <person name="Yoon J.-H."/>
        </authorList>
    </citation>
    <scope>NUCLEOTIDE SEQUENCE [LARGE SCALE GENOMIC DNA]</scope>
    <source>
        <strain evidence="6 7">JBTF-M23</strain>
    </source>
</reference>
<sequence>MSTELNLKNDIIPRLKELLGVTKNTEVAKALDTYPQTLNGWMDRNSVPYTQLYKLAKDRNVSLTWILDGQGEQVKDVKSEDCNVSLKAVDSNESVTVSNEFLKSVLKMDAQNSAYYVVQSDSMEPLISNGDTLLLTTNTENAGDGIYVMKINSRISVCRLQFLPKSIKASNENSAYEQFEISYDDKFELLGRAVRKLGKIN</sequence>
<dbReference type="Proteomes" id="UP000586305">
    <property type="component" value="Unassembled WGS sequence"/>
</dbReference>
<evidence type="ECO:0008006" key="8">
    <source>
        <dbReference type="Google" id="ProtNLM"/>
    </source>
</evidence>
<dbReference type="PANTHER" id="PTHR40661:SF3">
    <property type="entry name" value="FELS-1 PROPHAGE TRANSCRIPTIONAL REGULATOR"/>
    <property type="match status" value="1"/>
</dbReference>
<comment type="caution">
    <text evidence="6">The sequence shown here is derived from an EMBL/GenBank/DDBJ whole genome shotgun (WGS) entry which is preliminary data.</text>
</comment>
<evidence type="ECO:0000256" key="1">
    <source>
        <dbReference type="ARBA" id="ARBA00023015"/>
    </source>
</evidence>
<dbReference type="Gene3D" id="1.10.260.40">
    <property type="entry name" value="lambda repressor-like DNA-binding domains"/>
    <property type="match status" value="1"/>
</dbReference>
<evidence type="ECO:0000259" key="5">
    <source>
        <dbReference type="Pfam" id="PF07022"/>
    </source>
</evidence>
<gene>
    <name evidence="6" type="ORF">HG263_05305</name>
</gene>
<feature type="domain" description="Peptidase S24/S26A/S26B/S26C" evidence="4">
    <location>
        <begin position="96"/>
        <end position="194"/>
    </location>
</feature>
<keyword evidence="2" id="KW-0238">DNA-binding</keyword>
<evidence type="ECO:0000256" key="2">
    <source>
        <dbReference type="ARBA" id="ARBA00023125"/>
    </source>
</evidence>
<dbReference type="Pfam" id="PF00717">
    <property type="entry name" value="Peptidase_S24"/>
    <property type="match status" value="1"/>
</dbReference>
<feature type="domain" description="Bacteriophage CI repressor N-terminal" evidence="5">
    <location>
        <begin position="10"/>
        <end position="72"/>
    </location>
</feature>
<evidence type="ECO:0000313" key="6">
    <source>
        <dbReference type="EMBL" id="NOU49954.1"/>
    </source>
</evidence>
<dbReference type="AlphaFoldDB" id="A0A849VDF0"/>
<dbReference type="CDD" id="cd06529">
    <property type="entry name" value="S24_LexA-like"/>
    <property type="match status" value="1"/>
</dbReference>
<protein>
    <recommendedName>
        <fullName evidence="8">Phage repressor protein C with HTH and peptisase S24 domain</fullName>
    </recommendedName>
</protein>
<dbReference type="RefSeq" id="WP_171625036.1">
    <property type="nucleotide sequence ID" value="NZ_JABBPG010000002.1"/>
</dbReference>